<dbReference type="EMBL" id="CP104064">
    <property type="protein sequence ID" value="WAH38050.1"/>
    <property type="molecule type" value="Genomic_DNA"/>
</dbReference>
<evidence type="ECO:0000313" key="2">
    <source>
        <dbReference type="Proteomes" id="UP001164803"/>
    </source>
</evidence>
<reference evidence="1" key="1">
    <citation type="submission" date="2022-08" db="EMBL/GenBank/DDBJ databases">
        <title>Alicyclobacillus dauci DSM2870, complete genome.</title>
        <authorList>
            <person name="Wang Q."/>
            <person name="Cai R."/>
            <person name="Wang Z."/>
        </authorList>
    </citation>
    <scope>NUCLEOTIDE SEQUENCE</scope>
    <source>
        <strain evidence="1">DSM 28700</strain>
    </source>
</reference>
<evidence type="ECO:0000313" key="1">
    <source>
        <dbReference type="EMBL" id="WAH38050.1"/>
    </source>
</evidence>
<dbReference type="RefSeq" id="WP_268045596.1">
    <property type="nucleotide sequence ID" value="NZ_CP104064.1"/>
</dbReference>
<accession>A0ABY6Z5L9</accession>
<dbReference type="Proteomes" id="UP001164803">
    <property type="component" value="Chromosome"/>
</dbReference>
<organism evidence="1 2">
    <name type="scientific">Alicyclobacillus dauci</name>
    <dbReference type="NCBI Taxonomy" id="1475485"/>
    <lineage>
        <taxon>Bacteria</taxon>
        <taxon>Bacillati</taxon>
        <taxon>Bacillota</taxon>
        <taxon>Bacilli</taxon>
        <taxon>Bacillales</taxon>
        <taxon>Alicyclobacillaceae</taxon>
        <taxon>Alicyclobacillus</taxon>
    </lineage>
</organism>
<protein>
    <submittedName>
        <fullName evidence="1">Uncharacterized protein</fullName>
    </submittedName>
</protein>
<name>A0ABY6Z5L9_9BACL</name>
<proteinExistence type="predicted"/>
<sequence length="117" mass="13432">MTDNSWLREIAERVNKKNEVEFAKELRVKGIGDILVDIVTELQETYNVSADVQGDETPGVWNLRIDDKIVRVDVPTVDGYAQEVKDLSNGTRQGVHDKDAIKQLILDQFTWNYITHF</sequence>
<gene>
    <name evidence="1" type="ORF">NZD86_06055</name>
</gene>
<keyword evidence="2" id="KW-1185">Reference proteome</keyword>